<feature type="compositionally biased region" description="Basic and acidic residues" evidence="1">
    <location>
        <begin position="263"/>
        <end position="297"/>
    </location>
</feature>
<sequence>MAPVASREAVFEYDKKAKEKVRKCGKSAKRKAVQLGEGARVFSAVIHFNPTYGQLDGAVHVPEGQSMPDVNQFLAELVNGTHEIGGQRRGTRRRRKTIDAEPSHLLGTGDIRKRKAAPSVKEDPDSVRATDAAADEFESGDADAPYEIEADVHCLATFGDTASDTQRGETPSEEDPFSSAGQGSPTEAAHFGQDICGVEDCVMSGTGTASAANAGEQDSFVGLLEDGLHDLLAMEADGECRPTTGPTDDSKLDELEGWSSELISDRERPQIEKTGDDGMTKGRAETSEAAPEQERNPPKTPSTAARVCHATR</sequence>
<dbReference type="HOGENOM" id="CLU_892970_0_0_1"/>
<evidence type="ECO:0000256" key="1">
    <source>
        <dbReference type="SAM" id="MobiDB-lite"/>
    </source>
</evidence>
<protein>
    <submittedName>
        <fullName evidence="2">Uncharacterized protein</fullName>
    </submittedName>
</protein>
<feature type="region of interest" description="Disordered" evidence="1">
    <location>
        <begin position="161"/>
        <end position="189"/>
    </location>
</feature>
<accession>L2GJ73</accession>
<dbReference type="AlphaFoldDB" id="L2GJ73"/>
<feature type="region of interest" description="Disordered" evidence="1">
    <location>
        <begin position="84"/>
        <end position="132"/>
    </location>
</feature>
<evidence type="ECO:0000313" key="2">
    <source>
        <dbReference type="EMBL" id="ELA38326.1"/>
    </source>
</evidence>
<feature type="region of interest" description="Disordered" evidence="1">
    <location>
        <begin position="238"/>
        <end position="312"/>
    </location>
</feature>
<dbReference type="EMBL" id="KB020250">
    <property type="protein sequence ID" value="ELA38326.1"/>
    <property type="molecule type" value="Genomic_DNA"/>
</dbReference>
<proteinExistence type="predicted"/>
<organism evidence="2">
    <name type="scientific">Colletotrichum fructicola (strain Nara gc5)</name>
    <name type="common">Anthracnose fungus</name>
    <name type="synonym">Colletotrichum gloeosporioides (strain Nara gc5)</name>
    <dbReference type="NCBI Taxonomy" id="1213859"/>
    <lineage>
        <taxon>Eukaryota</taxon>
        <taxon>Fungi</taxon>
        <taxon>Dikarya</taxon>
        <taxon>Ascomycota</taxon>
        <taxon>Pezizomycotina</taxon>
        <taxon>Sordariomycetes</taxon>
        <taxon>Hypocreomycetidae</taxon>
        <taxon>Glomerellales</taxon>
        <taxon>Glomerellaceae</taxon>
        <taxon>Colletotrichum</taxon>
        <taxon>Colletotrichum gloeosporioides species complex</taxon>
    </lineage>
</organism>
<reference evidence="2" key="1">
    <citation type="submission" date="2012-08" db="EMBL/GenBank/DDBJ databases">
        <title>Genome analysis of Colletotrichum orbiculare and Colletotrichum fructicola.</title>
        <authorList>
            <person name="Gan P.H.P."/>
            <person name="Ikeda K."/>
            <person name="Irieda H."/>
            <person name="Narusaka M."/>
            <person name="O'Connell R.J."/>
            <person name="Narusaka Y."/>
            <person name="Takano Y."/>
            <person name="Kubo Y."/>
            <person name="Shirasu K."/>
        </authorList>
    </citation>
    <scope>NUCLEOTIDE SEQUENCE</scope>
    <source>
        <strain evidence="2">Nara gc5</strain>
    </source>
</reference>
<name>L2GJ73_COLFN</name>
<gene>
    <name evidence="2" type="ORF">CGGC5_15197</name>
</gene>
<feature type="non-terminal residue" evidence="2">
    <location>
        <position position="312"/>
    </location>
</feature>